<dbReference type="RefSeq" id="WP_109194621.1">
    <property type="nucleotide sequence ID" value="NZ_CP029255.1"/>
</dbReference>
<dbReference type="CDD" id="cd04647">
    <property type="entry name" value="LbH_MAT_like"/>
    <property type="match status" value="1"/>
</dbReference>
<dbReference type="AlphaFoldDB" id="A0A2S1YTA1"/>
<name>A0A2S1YTA1_9FLAO</name>
<keyword evidence="3" id="KW-1185">Reference proteome</keyword>
<dbReference type="SUPFAM" id="SSF51161">
    <property type="entry name" value="Trimeric LpxA-like enzymes"/>
    <property type="match status" value="1"/>
</dbReference>
<organism evidence="2 3">
    <name type="scientific">Flavobacterium crocinum</name>
    <dbReference type="NCBI Taxonomy" id="2183896"/>
    <lineage>
        <taxon>Bacteria</taxon>
        <taxon>Pseudomonadati</taxon>
        <taxon>Bacteroidota</taxon>
        <taxon>Flavobacteriia</taxon>
        <taxon>Flavobacteriales</taxon>
        <taxon>Flavobacteriaceae</taxon>
        <taxon>Flavobacterium</taxon>
    </lineage>
</organism>
<keyword evidence="1" id="KW-1133">Transmembrane helix</keyword>
<dbReference type="PANTHER" id="PTHR23416">
    <property type="entry name" value="SIALIC ACID SYNTHASE-RELATED"/>
    <property type="match status" value="1"/>
</dbReference>
<dbReference type="Proteomes" id="UP000245250">
    <property type="component" value="Chromosome"/>
</dbReference>
<keyword evidence="2" id="KW-0808">Transferase</keyword>
<evidence type="ECO:0000313" key="3">
    <source>
        <dbReference type="Proteomes" id="UP000245250"/>
    </source>
</evidence>
<dbReference type="InterPro" id="IPR001451">
    <property type="entry name" value="Hexapep"/>
</dbReference>
<keyword evidence="2" id="KW-0012">Acyltransferase</keyword>
<dbReference type="InterPro" id="IPR051159">
    <property type="entry name" value="Hexapeptide_acetyltransf"/>
</dbReference>
<feature type="transmembrane region" description="Helical" evidence="1">
    <location>
        <begin position="27"/>
        <end position="45"/>
    </location>
</feature>
<keyword evidence="1" id="KW-0812">Transmembrane</keyword>
<dbReference type="KEGG" id="fcr:HYN56_24645"/>
<evidence type="ECO:0000256" key="1">
    <source>
        <dbReference type="SAM" id="Phobius"/>
    </source>
</evidence>
<dbReference type="EMBL" id="CP029255">
    <property type="protein sequence ID" value="AWK07243.1"/>
    <property type="molecule type" value="Genomic_DNA"/>
</dbReference>
<gene>
    <name evidence="2" type="ORF">HYN56_24645</name>
</gene>
<proteinExistence type="predicted"/>
<evidence type="ECO:0000313" key="2">
    <source>
        <dbReference type="EMBL" id="AWK07243.1"/>
    </source>
</evidence>
<accession>A0A2S1YTA1</accession>
<keyword evidence="1" id="KW-0472">Membrane</keyword>
<dbReference type="InterPro" id="IPR011004">
    <property type="entry name" value="Trimer_LpxA-like_sf"/>
</dbReference>
<reference evidence="2 3" key="1">
    <citation type="submission" date="2018-05" db="EMBL/GenBank/DDBJ databases">
        <title>Genome sequencing of Flavobacterium sp. HYN0056.</title>
        <authorList>
            <person name="Yi H."/>
            <person name="Baek C."/>
        </authorList>
    </citation>
    <scope>NUCLEOTIDE SEQUENCE [LARGE SCALE GENOMIC DNA]</scope>
    <source>
        <strain evidence="2 3">HYN0056</strain>
    </source>
</reference>
<protein>
    <submittedName>
        <fullName evidence="2">Acyltransferase</fullName>
    </submittedName>
</protein>
<dbReference type="GO" id="GO:0016746">
    <property type="term" value="F:acyltransferase activity"/>
    <property type="evidence" value="ECO:0007669"/>
    <property type="project" value="UniProtKB-KW"/>
</dbReference>
<dbReference type="OrthoDB" id="9812571at2"/>
<dbReference type="Pfam" id="PF00132">
    <property type="entry name" value="Hexapep"/>
    <property type="match status" value="1"/>
</dbReference>
<dbReference type="Gene3D" id="2.160.10.10">
    <property type="entry name" value="Hexapeptide repeat proteins"/>
    <property type="match status" value="2"/>
</dbReference>
<sequence length="230" mass="24775">MRKIINKVVSNLKGEEFQLDPKIPLSYLFHFFTIKFFSLLYGVGVTRKFKKVFIHPSSTVVCSSKIKFGENFLVGRNCYVNALSEEGLICGDNVSMGFHTHIDLTGSLKNLAKGIKIGNNVGLGSHGHYGSGVGGLEIGDDTIIGNYVSFHPENHNFSDLTVPIRLQGVSGKGIIIGENCWIGTKATFLDGAEIGNGCVVAAGAVVKDKFPDNVIIGGVPAKILKYRTAL</sequence>